<sequence length="168" mass="19022">MSDRARDTAVIDIDGVLADVRHRLHHLRTRPKDWDAFFAAAQHDPPLPEGFAVVRTLADRHRVVYLSGRPERLRGVTERWLRQHGAPPGTLLLRRDGDLRPARRVKLERLRELQARVVVVVDDDPAVCATLRAAGFPVLQATWGFGEENEHGEAARTLHEAQERNGRS</sequence>
<dbReference type="Gene3D" id="3.40.50.1000">
    <property type="entry name" value="HAD superfamily/HAD-like"/>
    <property type="match status" value="1"/>
</dbReference>
<protein>
    <recommendedName>
        <fullName evidence="1">Polynucleotide kinase PNKP phosphatase domain-containing protein</fullName>
    </recommendedName>
</protein>
<accession>A0A3D9UZU2</accession>
<dbReference type="InterPro" id="IPR023214">
    <property type="entry name" value="HAD_sf"/>
</dbReference>
<keyword evidence="3" id="KW-1185">Reference proteome</keyword>
<dbReference type="SUPFAM" id="SSF56784">
    <property type="entry name" value="HAD-like"/>
    <property type="match status" value="1"/>
</dbReference>
<proteinExistence type="predicted"/>
<dbReference type="Pfam" id="PF25109">
    <property type="entry name" value="HAD_PNKP"/>
    <property type="match status" value="1"/>
</dbReference>
<name>A0A3D9UZU2_THECX</name>
<feature type="domain" description="Polynucleotide kinase PNKP phosphatase" evidence="1">
    <location>
        <begin position="8"/>
        <end position="142"/>
    </location>
</feature>
<dbReference type="RefSeq" id="WP_115848610.1">
    <property type="nucleotide sequence ID" value="NZ_QTUC01000001.1"/>
</dbReference>
<dbReference type="OrthoDB" id="5189293at2"/>
<comment type="caution">
    <text evidence="2">The sequence shown here is derived from an EMBL/GenBank/DDBJ whole genome shotgun (WGS) entry which is preliminary data.</text>
</comment>
<reference evidence="2 3" key="1">
    <citation type="submission" date="2018-08" db="EMBL/GenBank/DDBJ databases">
        <title>Sequencing the genomes of 1000 actinobacteria strains.</title>
        <authorList>
            <person name="Klenk H.-P."/>
        </authorList>
    </citation>
    <scope>NUCLEOTIDE SEQUENCE [LARGE SCALE GENOMIC DNA]</scope>
    <source>
        <strain evidence="2 3">DSM 22891</strain>
    </source>
</reference>
<gene>
    <name evidence="2" type="ORF">DFJ64_0059</name>
</gene>
<evidence type="ECO:0000313" key="3">
    <source>
        <dbReference type="Proteomes" id="UP000256485"/>
    </source>
</evidence>
<organism evidence="2 3">
    <name type="scientific">Thermasporomyces composti</name>
    <dbReference type="NCBI Taxonomy" id="696763"/>
    <lineage>
        <taxon>Bacteria</taxon>
        <taxon>Bacillati</taxon>
        <taxon>Actinomycetota</taxon>
        <taxon>Actinomycetes</taxon>
        <taxon>Propionibacteriales</taxon>
        <taxon>Nocardioidaceae</taxon>
        <taxon>Thermasporomyces</taxon>
    </lineage>
</organism>
<dbReference type="InterPro" id="IPR056782">
    <property type="entry name" value="HAD_PNKP"/>
</dbReference>
<dbReference type="Proteomes" id="UP000256485">
    <property type="component" value="Unassembled WGS sequence"/>
</dbReference>
<dbReference type="InterPro" id="IPR036412">
    <property type="entry name" value="HAD-like_sf"/>
</dbReference>
<evidence type="ECO:0000259" key="1">
    <source>
        <dbReference type="Pfam" id="PF25109"/>
    </source>
</evidence>
<evidence type="ECO:0000313" key="2">
    <source>
        <dbReference type="EMBL" id="REF34696.1"/>
    </source>
</evidence>
<dbReference type="AlphaFoldDB" id="A0A3D9UZU2"/>
<dbReference type="EMBL" id="QTUC01000001">
    <property type="protein sequence ID" value="REF34696.1"/>
    <property type="molecule type" value="Genomic_DNA"/>
</dbReference>